<dbReference type="Proteomes" id="UP000076738">
    <property type="component" value="Unassembled WGS sequence"/>
</dbReference>
<keyword evidence="2" id="KW-0812">Transmembrane</keyword>
<dbReference type="AlphaFoldDB" id="A0A167N0X6"/>
<feature type="compositionally biased region" description="Polar residues" evidence="1">
    <location>
        <begin position="316"/>
        <end position="333"/>
    </location>
</feature>
<organism evidence="3 4">
    <name type="scientific">Calocera viscosa (strain TUFC12733)</name>
    <dbReference type="NCBI Taxonomy" id="1330018"/>
    <lineage>
        <taxon>Eukaryota</taxon>
        <taxon>Fungi</taxon>
        <taxon>Dikarya</taxon>
        <taxon>Basidiomycota</taxon>
        <taxon>Agaricomycotina</taxon>
        <taxon>Dacrymycetes</taxon>
        <taxon>Dacrymycetales</taxon>
        <taxon>Dacrymycetaceae</taxon>
        <taxon>Calocera</taxon>
    </lineage>
</organism>
<dbReference type="EMBL" id="KV417280">
    <property type="protein sequence ID" value="KZO97229.1"/>
    <property type="molecule type" value="Genomic_DNA"/>
</dbReference>
<accession>A0A167N0X6</accession>
<evidence type="ECO:0000313" key="3">
    <source>
        <dbReference type="EMBL" id="KZO97229.1"/>
    </source>
</evidence>
<feature type="region of interest" description="Disordered" evidence="1">
    <location>
        <begin position="363"/>
        <end position="402"/>
    </location>
</feature>
<evidence type="ECO:0000313" key="4">
    <source>
        <dbReference type="Proteomes" id="UP000076738"/>
    </source>
</evidence>
<feature type="region of interest" description="Disordered" evidence="1">
    <location>
        <begin position="272"/>
        <end position="350"/>
    </location>
</feature>
<keyword evidence="2" id="KW-1133">Transmembrane helix</keyword>
<name>A0A167N0X6_CALVF</name>
<gene>
    <name evidence="3" type="ORF">CALVIDRAFT_563026</name>
</gene>
<dbReference type="OrthoDB" id="2576334at2759"/>
<dbReference type="STRING" id="1330018.A0A167N0X6"/>
<evidence type="ECO:0000256" key="2">
    <source>
        <dbReference type="SAM" id="Phobius"/>
    </source>
</evidence>
<keyword evidence="4" id="KW-1185">Reference proteome</keyword>
<sequence>MSFQVAVDGVIQPKPTGLDAQQQLLAAVSQLPEGGHNISLQFFPAASTDRVHFTYAVISVDTGIPNVNATSLFIDDKSPVINYSAAGNWTSVNNFAGTISPSTLDSTTFHQSTVPNQPAFVNFTGSAVFVYGPCYALTGANIATLPSDGILSNGWANGTWTRMGTSVFENCLRYFRAGLSPNITHTLTYGNGEPSSDGLAAPIDYIEVITFSPGSSNMTSGNTTAPSPTPSGSSSVNVGAIVGGTIGGVAFVLLVLAAAFILWRRRRSTSPITPFDLTPGIDDEGKPLPVVPNRGLAYSPEKRPSLATLRVPQGEGATTSTALSPTEPSQTPSANPPPQALNADGSPSLSAISNDVNRILAHLTQLGRRPAPEGEGHFANEQEGTIADWQTDLPQYDGAPPP</sequence>
<proteinExistence type="predicted"/>
<dbReference type="CDD" id="cd12087">
    <property type="entry name" value="TM_EGFR-like"/>
    <property type="match status" value="1"/>
</dbReference>
<feature type="compositionally biased region" description="Basic and acidic residues" evidence="1">
    <location>
        <begin position="370"/>
        <end position="380"/>
    </location>
</feature>
<reference evidence="3 4" key="1">
    <citation type="journal article" date="2016" name="Mol. Biol. Evol.">
        <title>Comparative Genomics of Early-Diverging Mushroom-Forming Fungi Provides Insights into the Origins of Lignocellulose Decay Capabilities.</title>
        <authorList>
            <person name="Nagy L.G."/>
            <person name="Riley R."/>
            <person name="Tritt A."/>
            <person name="Adam C."/>
            <person name="Daum C."/>
            <person name="Floudas D."/>
            <person name="Sun H."/>
            <person name="Yadav J.S."/>
            <person name="Pangilinan J."/>
            <person name="Larsson K.H."/>
            <person name="Matsuura K."/>
            <person name="Barry K."/>
            <person name="Labutti K."/>
            <person name="Kuo R."/>
            <person name="Ohm R.A."/>
            <person name="Bhattacharya S.S."/>
            <person name="Shirouzu T."/>
            <person name="Yoshinaga Y."/>
            <person name="Martin F.M."/>
            <person name="Grigoriev I.V."/>
            <person name="Hibbett D.S."/>
        </authorList>
    </citation>
    <scope>NUCLEOTIDE SEQUENCE [LARGE SCALE GENOMIC DNA]</scope>
    <source>
        <strain evidence="3 4">TUFC12733</strain>
    </source>
</reference>
<keyword evidence="2" id="KW-0472">Membrane</keyword>
<feature type="transmembrane region" description="Helical" evidence="2">
    <location>
        <begin position="238"/>
        <end position="263"/>
    </location>
</feature>
<evidence type="ECO:0000256" key="1">
    <source>
        <dbReference type="SAM" id="MobiDB-lite"/>
    </source>
</evidence>
<protein>
    <submittedName>
        <fullName evidence="3">Uncharacterized protein</fullName>
    </submittedName>
</protein>